<dbReference type="KEGG" id="oyw:OdinLCB4_005775"/>
<dbReference type="Gene3D" id="2.40.40.20">
    <property type="match status" value="1"/>
</dbReference>
<reference evidence="1" key="1">
    <citation type="journal article" date="2017" name="Nature">
        <title>Asgard archaea illuminate the origin of eukaryotic cellular complexity.</title>
        <authorList>
            <person name="Zaremba-Niedzwiedzka K."/>
            <person name="Caceres E.F."/>
            <person name="Saw J.H."/>
            <person name="Backstrom D."/>
            <person name="Juzokaite L."/>
            <person name="Vancaester E."/>
            <person name="Seitz K.W."/>
            <person name="Anantharaman K."/>
            <person name="Starnawski P."/>
            <person name="Kjeldsen K.U."/>
            <person name="Scott M.B."/>
            <person name="Nunoura T."/>
            <person name="Banfield J.F."/>
            <person name="Schramm A."/>
            <person name="Baker B.J."/>
            <person name="Spang A."/>
            <person name="Ettema T.J.G."/>
        </authorList>
    </citation>
    <scope>NUCLEOTIDE SEQUENCE</scope>
    <source>
        <strain evidence="1">LCB_4</strain>
    </source>
</reference>
<evidence type="ECO:0000313" key="1">
    <source>
        <dbReference type="EMBL" id="WEU39977.1"/>
    </source>
</evidence>
<dbReference type="EMBL" id="CP091871">
    <property type="protein sequence ID" value="WEU39977.1"/>
    <property type="molecule type" value="Genomic_DNA"/>
</dbReference>
<name>A0AAF0D1L7_ODILC</name>
<dbReference type="AlphaFoldDB" id="A0AAF0D1L7"/>
<dbReference type="Proteomes" id="UP000186851">
    <property type="component" value="Chromosome"/>
</dbReference>
<reference evidence="1" key="2">
    <citation type="journal article" date="2022" name="Nat. Microbiol.">
        <title>A closed Candidatus Odinarchaeum chromosome exposes Asgard archaeal viruses.</title>
        <authorList>
            <person name="Tamarit D."/>
            <person name="Caceres E.F."/>
            <person name="Krupovic M."/>
            <person name="Nijland R."/>
            <person name="Eme L."/>
            <person name="Robinson N.P."/>
            <person name="Ettema T.J.G."/>
        </authorList>
    </citation>
    <scope>NUCLEOTIDE SEQUENCE</scope>
    <source>
        <strain evidence="1">LCB_4</strain>
    </source>
</reference>
<sequence>MEKRLRLKRDPNVQKGYAAINPDTAKLLDVSDGKTLEIVVAKKKFQFKVKVDSKIEQGVHLSSEEMVEKGLMDNTIATVREAKL</sequence>
<gene>
    <name evidence="1" type="ORF">OdinLCB4_005775</name>
</gene>
<proteinExistence type="predicted"/>
<evidence type="ECO:0000313" key="2">
    <source>
        <dbReference type="Proteomes" id="UP000186851"/>
    </source>
</evidence>
<accession>A0AAF0D1L7</accession>
<organism evidence="1 2">
    <name type="scientific">Odinarchaeota yellowstonii (strain LCB_4)</name>
    <dbReference type="NCBI Taxonomy" id="1841599"/>
    <lineage>
        <taxon>Archaea</taxon>
        <taxon>Promethearchaeati</taxon>
        <taxon>Candidatus Odinarchaeota</taxon>
        <taxon>Candidatus Odinarchaeia</taxon>
        <taxon>Candidatus Odinarchaeales</taxon>
        <taxon>Candidatus Odinarchaeaceae</taxon>
        <taxon>Candidatus Odinarchaeum</taxon>
    </lineage>
</organism>
<protein>
    <submittedName>
        <fullName evidence="1">Uncharacterized protein</fullName>
    </submittedName>
</protein>